<keyword evidence="6" id="KW-0418">Kinase</keyword>
<dbReference type="InterPro" id="IPR003594">
    <property type="entry name" value="HATPase_dom"/>
</dbReference>
<feature type="domain" description="Histidine kinase" evidence="10">
    <location>
        <begin position="260"/>
        <end position="468"/>
    </location>
</feature>
<evidence type="ECO:0000313" key="11">
    <source>
        <dbReference type="EMBL" id="UWZ80177.1"/>
    </source>
</evidence>
<keyword evidence="9" id="KW-0812">Transmembrane</keyword>
<feature type="transmembrane region" description="Helical" evidence="9">
    <location>
        <begin position="40"/>
        <end position="63"/>
    </location>
</feature>
<feature type="transmembrane region" description="Helical" evidence="9">
    <location>
        <begin position="6"/>
        <end position="28"/>
    </location>
</feature>
<dbReference type="InterPro" id="IPR036097">
    <property type="entry name" value="HisK_dim/P_sf"/>
</dbReference>
<dbReference type="SUPFAM" id="SSF47384">
    <property type="entry name" value="Homodimeric domain of signal transducing histidine kinase"/>
    <property type="match status" value="1"/>
</dbReference>
<dbReference type="Pfam" id="PF02518">
    <property type="entry name" value="HATPase_c"/>
    <property type="match status" value="1"/>
</dbReference>
<dbReference type="SMART" id="SM00387">
    <property type="entry name" value="HATPase_c"/>
    <property type="match status" value="1"/>
</dbReference>
<keyword evidence="4" id="KW-0808">Transferase</keyword>
<keyword evidence="12" id="KW-1185">Reference proteome</keyword>
<dbReference type="EC" id="2.7.13.3" evidence="2"/>
<dbReference type="Pfam" id="PF00512">
    <property type="entry name" value="HisKA"/>
    <property type="match status" value="1"/>
</dbReference>
<evidence type="ECO:0000256" key="4">
    <source>
        <dbReference type="ARBA" id="ARBA00022679"/>
    </source>
</evidence>
<reference evidence="11" key="1">
    <citation type="journal article" date="2022" name="Environ. Microbiol.">
        <title>Geoalkalibacter halelectricus SAP #1 sp. nov. possessing extracellular electron transfer and mineral#reducing capabilities from a haloalkaline environment.</title>
        <authorList>
            <person name="Yadav S."/>
            <person name="Singh R."/>
            <person name="Sundharam S.S."/>
            <person name="Chaudhary S."/>
            <person name="Krishnamurthi S."/>
            <person name="Patil S.A."/>
        </authorList>
    </citation>
    <scope>NUCLEOTIDE SEQUENCE</scope>
    <source>
        <strain evidence="11">SAP-1</strain>
    </source>
</reference>
<evidence type="ECO:0000256" key="5">
    <source>
        <dbReference type="ARBA" id="ARBA00022741"/>
    </source>
</evidence>
<dbReference type="CDD" id="cd00082">
    <property type="entry name" value="HisKA"/>
    <property type="match status" value="1"/>
</dbReference>
<evidence type="ECO:0000256" key="7">
    <source>
        <dbReference type="ARBA" id="ARBA00022840"/>
    </source>
</evidence>
<evidence type="ECO:0000313" key="12">
    <source>
        <dbReference type="Proteomes" id="UP001060414"/>
    </source>
</evidence>
<feature type="transmembrane region" description="Helical" evidence="9">
    <location>
        <begin position="109"/>
        <end position="127"/>
    </location>
</feature>
<keyword evidence="3" id="KW-0597">Phosphoprotein</keyword>
<name>A0ABY5ZLY8_9BACT</name>
<feature type="transmembrane region" description="Helical" evidence="9">
    <location>
        <begin position="147"/>
        <end position="168"/>
    </location>
</feature>
<dbReference type="SUPFAM" id="SSF55874">
    <property type="entry name" value="ATPase domain of HSP90 chaperone/DNA topoisomerase II/histidine kinase"/>
    <property type="match status" value="1"/>
</dbReference>
<keyword evidence="9" id="KW-0472">Membrane</keyword>
<gene>
    <name evidence="11" type="ORF">L9S41_01980</name>
</gene>
<accession>A0ABY5ZLY8</accession>
<dbReference type="InterPro" id="IPR036890">
    <property type="entry name" value="HATPase_C_sf"/>
</dbReference>
<keyword evidence="8" id="KW-0902">Two-component regulatory system</keyword>
<dbReference type="EMBL" id="CP092109">
    <property type="protein sequence ID" value="UWZ80177.1"/>
    <property type="molecule type" value="Genomic_DNA"/>
</dbReference>
<evidence type="ECO:0000256" key="8">
    <source>
        <dbReference type="ARBA" id="ARBA00023012"/>
    </source>
</evidence>
<dbReference type="GO" id="GO:0005524">
    <property type="term" value="F:ATP binding"/>
    <property type="evidence" value="ECO:0007669"/>
    <property type="project" value="UniProtKB-KW"/>
</dbReference>
<keyword evidence="5" id="KW-0547">Nucleotide-binding</keyword>
<feature type="transmembrane region" description="Helical" evidence="9">
    <location>
        <begin position="83"/>
        <end position="102"/>
    </location>
</feature>
<dbReference type="InterPro" id="IPR004358">
    <property type="entry name" value="Sig_transdc_His_kin-like_C"/>
</dbReference>
<dbReference type="RefSeq" id="WP_260748534.1">
    <property type="nucleotide sequence ID" value="NZ_CP092109.1"/>
</dbReference>
<dbReference type="Proteomes" id="UP001060414">
    <property type="component" value="Chromosome"/>
</dbReference>
<dbReference type="PROSITE" id="PS50109">
    <property type="entry name" value="HIS_KIN"/>
    <property type="match status" value="1"/>
</dbReference>
<dbReference type="Gene3D" id="1.10.287.130">
    <property type="match status" value="1"/>
</dbReference>
<evidence type="ECO:0000256" key="6">
    <source>
        <dbReference type="ARBA" id="ARBA00022777"/>
    </source>
</evidence>
<evidence type="ECO:0000256" key="3">
    <source>
        <dbReference type="ARBA" id="ARBA00022553"/>
    </source>
</evidence>
<dbReference type="SMART" id="SM00388">
    <property type="entry name" value="HisKA"/>
    <property type="match status" value="1"/>
</dbReference>
<evidence type="ECO:0000259" key="10">
    <source>
        <dbReference type="PROSITE" id="PS50109"/>
    </source>
</evidence>
<evidence type="ECO:0000256" key="9">
    <source>
        <dbReference type="SAM" id="Phobius"/>
    </source>
</evidence>
<dbReference type="PANTHER" id="PTHR43065:SF46">
    <property type="entry name" value="C4-DICARBOXYLATE TRANSPORT SENSOR PROTEIN DCTB"/>
    <property type="match status" value="1"/>
</dbReference>
<dbReference type="PRINTS" id="PR00344">
    <property type="entry name" value="BCTRLSENSOR"/>
</dbReference>
<organism evidence="11 12">
    <name type="scientific">Geoalkalibacter halelectricus</name>
    <dbReference type="NCBI Taxonomy" id="2847045"/>
    <lineage>
        <taxon>Bacteria</taxon>
        <taxon>Pseudomonadati</taxon>
        <taxon>Thermodesulfobacteriota</taxon>
        <taxon>Desulfuromonadia</taxon>
        <taxon>Desulfuromonadales</taxon>
        <taxon>Geoalkalibacteraceae</taxon>
        <taxon>Geoalkalibacter</taxon>
    </lineage>
</organism>
<proteinExistence type="predicted"/>
<keyword evidence="9" id="KW-1133">Transmembrane helix</keyword>
<dbReference type="Gene3D" id="3.30.565.10">
    <property type="entry name" value="Histidine kinase-like ATPase, C-terminal domain"/>
    <property type="match status" value="1"/>
</dbReference>
<feature type="transmembrane region" description="Helical" evidence="9">
    <location>
        <begin position="180"/>
        <end position="202"/>
    </location>
</feature>
<protein>
    <recommendedName>
        <fullName evidence="2">histidine kinase</fullName>
        <ecNumber evidence="2">2.7.13.3</ecNumber>
    </recommendedName>
</protein>
<comment type="catalytic activity">
    <reaction evidence="1">
        <text>ATP + protein L-histidine = ADP + protein N-phospho-L-histidine.</text>
        <dbReference type="EC" id="2.7.13.3"/>
    </reaction>
</comment>
<sequence length="480" mass="52533">MGDDLYFFLLYLFYGLAFYSMGVAVVSVKTRSSRLKVAPLLWLFALFAFLHAGNEWLELFVILEATELSKPALVFFTGLKLTVKLVSYLFLMAFGLSLLASIYPRRRSALIATPLVLLAGALVSLGLHDVGSLAEFFHYSDLRGRNLIGFPAAVAAGVGLFAFARSTASTSARAARGFRGAGLALIAYAVLTGLIPSGTVLFPPAIPVELLRGISAFVILHFLMSALHVFDLEQNTLLEERLNRLAQTEKLNAIGRLAAGIVHEINNPLSNIALNVEMLKGEVLNNDASPKLHKRFTFIERNIERASHIARELLSFSREKEDQFEQVDINELIDSSLTLIGSRRLEFDFRIKKAVLPAVWGVPWKIEEVFLNLYINAMDASTPGAAIVIESLVVHNEVVVKIADQGEGISAENLGRVMVPFFTTKEVGRGTGLGLSICYGIMELHGGRMELSSTAAGTEVRLYFPLHRQGDEGGKNFGSG</sequence>
<dbReference type="PANTHER" id="PTHR43065">
    <property type="entry name" value="SENSOR HISTIDINE KINASE"/>
    <property type="match status" value="1"/>
</dbReference>
<dbReference type="InterPro" id="IPR003661">
    <property type="entry name" value="HisK_dim/P_dom"/>
</dbReference>
<keyword evidence="7 11" id="KW-0067">ATP-binding</keyword>
<dbReference type="InterPro" id="IPR005467">
    <property type="entry name" value="His_kinase_dom"/>
</dbReference>
<evidence type="ECO:0000256" key="2">
    <source>
        <dbReference type="ARBA" id="ARBA00012438"/>
    </source>
</evidence>
<evidence type="ECO:0000256" key="1">
    <source>
        <dbReference type="ARBA" id="ARBA00000085"/>
    </source>
</evidence>